<reference evidence="6" key="1">
    <citation type="submission" date="2023-02" db="EMBL/GenBank/DDBJ databases">
        <title>Actinomadura rubrobrunea NBRC 14622.</title>
        <authorList>
            <person name="Ichikawa N."/>
            <person name="Sato H."/>
            <person name="Tonouchi N."/>
        </authorList>
    </citation>
    <scope>NUCLEOTIDE SEQUENCE</scope>
    <source>
        <strain evidence="6">NBRC 14622</strain>
    </source>
</reference>
<evidence type="ECO:0000256" key="1">
    <source>
        <dbReference type="ARBA" id="ARBA00022723"/>
    </source>
</evidence>
<feature type="binding site" evidence="4">
    <location>
        <position position="253"/>
    </location>
    <ligand>
        <name>Zn(2+)</name>
        <dbReference type="ChEBI" id="CHEBI:29105"/>
        <label>2</label>
    </ligand>
</feature>
<dbReference type="GO" id="GO:0016787">
    <property type="term" value="F:hydrolase activity"/>
    <property type="evidence" value="ECO:0007669"/>
    <property type="project" value="UniProtKB-KW"/>
</dbReference>
<sequence>MTAAREQRERAGLRVEDGWRYFVHGWSQAITEVFDVPLAPGGRAVPRRGGDAMIRTALGDVDAADLGRTDYHEHLFQITPLLPGDELDDEERGGLEAARLRAAGVDAMIDATPVGLGRDAEAVARISRSTGLRVVLTTGAHRRAHYRDDHPLLGMDADALGRLFTAELTEGVRDDSALTTPRPHAPKAGILKAGIGYWSIGEFEGRVLEGVARAHRATGAPVMVHLEHGSAAFEVLDALDGLGVPAHRVVLAHIDRNPDPGLHADLAAAGAYLGYDGMARHKSWPDSTVLDCLLRTAELGGADRLLLGGDVARRTRYIAYGGMPGLEYLPARFVPRLERAAGPDLVRRVLVDNPARLLDWTS</sequence>
<keyword evidence="1 4" id="KW-0479">Metal-binding</keyword>
<feature type="binding site" evidence="4">
    <location>
        <position position="310"/>
    </location>
    <ligand>
        <name>Zn(2+)</name>
        <dbReference type="ChEBI" id="CHEBI:29105"/>
        <label>1</label>
    </ligand>
</feature>
<feature type="binding site" description="via carbamate group" evidence="4">
    <location>
        <position position="192"/>
    </location>
    <ligand>
        <name>Zn(2+)</name>
        <dbReference type="ChEBI" id="CHEBI:29105"/>
        <label>1</label>
    </ligand>
</feature>
<evidence type="ECO:0000256" key="5">
    <source>
        <dbReference type="PROSITE-ProRule" id="PRU00679"/>
    </source>
</evidence>
<dbReference type="Gene3D" id="3.20.20.140">
    <property type="entry name" value="Metal-dependent hydrolases"/>
    <property type="match status" value="1"/>
</dbReference>
<dbReference type="Proteomes" id="UP001165124">
    <property type="component" value="Unassembled WGS sequence"/>
</dbReference>
<dbReference type="InterPro" id="IPR032466">
    <property type="entry name" value="Metal_Hydrolase"/>
</dbReference>
<feature type="binding site" description="via carbamate group" evidence="4">
    <location>
        <position position="192"/>
    </location>
    <ligand>
        <name>Zn(2+)</name>
        <dbReference type="ChEBI" id="CHEBI:29105"/>
        <label>2</label>
    </ligand>
</feature>
<accession>A0A9W6Q2U3</accession>
<evidence type="ECO:0000313" key="7">
    <source>
        <dbReference type="Proteomes" id="UP001165124"/>
    </source>
</evidence>
<dbReference type="GO" id="GO:0008270">
    <property type="term" value="F:zinc ion binding"/>
    <property type="evidence" value="ECO:0007669"/>
    <property type="project" value="InterPro"/>
</dbReference>
<keyword evidence="7" id="KW-1185">Reference proteome</keyword>
<evidence type="ECO:0000313" key="6">
    <source>
        <dbReference type="EMBL" id="GLW67197.1"/>
    </source>
</evidence>
<dbReference type="InterPro" id="IPR001559">
    <property type="entry name" value="Phosphotriesterase"/>
</dbReference>
<protein>
    <submittedName>
        <fullName evidence="6">Phosphotriesterase</fullName>
    </submittedName>
</protein>
<dbReference type="PIRSF" id="PIRSF016839">
    <property type="entry name" value="PhP"/>
    <property type="match status" value="1"/>
</dbReference>
<dbReference type="AlphaFoldDB" id="A0A9W6Q2U3"/>
<comment type="similarity">
    <text evidence="5">Belongs to the metallo-dependent hydrolases superfamily. Phosphotriesterase family.</text>
</comment>
<dbReference type="EMBL" id="BSRZ01000020">
    <property type="protein sequence ID" value="GLW67197.1"/>
    <property type="molecule type" value="Genomic_DNA"/>
</dbReference>
<comment type="cofactor">
    <cofactor evidence="4">
        <name>a divalent metal cation</name>
        <dbReference type="ChEBI" id="CHEBI:60240"/>
    </cofactor>
    <text evidence="4">Binds 2 divalent metal cations per subunit.</text>
</comment>
<dbReference type="PANTHER" id="PTHR10819:SF3">
    <property type="entry name" value="PHOSPHOTRIESTERASE-RELATED PROTEIN"/>
    <property type="match status" value="1"/>
</dbReference>
<feature type="modified residue" description="N6-carboxylysine" evidence="3 5">
    <location>
        <position position="192"/>
    </location>
</feature>
<dbReference type="PROSITE" id="PS51347">
    <property type="entry name" value="PHOSPHOTRIESTERASE_2"/>
    <property type="match status" value="1"/>
</dbReference>
<dbReference type="PANTHER" id="PTHR10819">
    <property type="entry name" value="PHOSPHOTRIESTERASE-RELATED"/>
    <property type="match status" value="1"/>
</dbReference>
<comment type="caution">
    <text evidence="6">The sequence shown here is derived from an EMBL/GenBank/DDBJ whole genome shotgun (WGS) entry which is preliminary data.</text>
</comment>
<dbReference type="Pfam" id="PF02126">
    <property type="entry name" value="PTE"/>
    <property type="match status" value="1"/>
</dbReference>
<evidence type="ECO:0000256" key="3">
    <source>
        <dbReference type="PIRSR" id="PIRSR601559-50"/>
    </source>
</evidence>
<organism evidence="6 7">
    <name type="scientific">Actinomadura rubrobrunea</name>
    <dbReference type="NCBI Taxonomy" id="115335"/>
    <lineage>
        <taxon>Bacteria</taxon>
        <taxon>Bacillati</taxon>
        <taxon>Actinomycetota</taxon>
        <taxon>Actinomycetes</taxon>
        <taxon>Streptosporangiales</taxon>
        <taxon>Thermomonosporaceae</taxon>
        <taxon>Actinomadura</taxon>
    </lineage>
</organism>
<feature type="binding site" evidence="4">
    <location>
        <position position="225"/>
    </location>
    <ligand>
        <name>Zn(2+)</name>
        <dbReference type="ChEBI" id="CHEBI:29105"/>
        <label>2</label>
    </ligand>
</feature>
<proteinExistence type="inferred from homology"/>
<feature type="binding site" evidence="4">
    <location>
        <position position="72"/>
    </location>
    <ligand>
        <name>Zn(2+)</name>
        <dbReference type="ChEBI" id="CHEBI:29105"/>
        <label>1</label>
    </ligand>
</feature>
<keyword evidence="2" id="KW-0378">Hydrolase</keyword>
<gene>
    <name evidence="6" type="ORF">Arub01_54400</name>
</gene>
<dbReference type="RefSeq" id="WP_217998519.1">
    <property type="nucleotide sequence ID" value="NZ_BSRZ01000020.1"/>
</dbReference>
<evidence type="ECO:0000256" key="2">
    <source>
        <dbReference type="ARBA" id="ARBA00022801"/>
    </source>
</evidence>
<dbReference type="SUPFAM" id="SSF51556">
    <property type="entry name" value="Metallo-dependent hydrolases"/>
    <property type="match status" value="1"/>
</dbReference>
<name>A0A9W6Q2U3_9ACTN</name>
<feature type="binding site" evidence="4">
    <location>
        <position position="74"/>
    </location>
    <ligand>
        <name>Zn(2+)</name>
        <dbReference type="ChEBI" id="CHEBI:29105"/>
        <label>1</label>
    </ligand>
</feature>
<evidence type="ECO:0000256" key="4">
    <source>
        <dbReference type="PIRSR" id="PIRSR601559-51"/>
    </source>
</evidence>